<evidence type="ECO:0000259" key="7">
    <source>
        <dbReference type="SMART" id="SM01117"/>
    </source>
</evidence>
<protein>
    <recommendedName>
        <fullName evidence="7">Cytochrome b5 heme-binding domain-containing protein</fullName>
    </recommendedName>
</protein>
<evidence type="ECO:0000256" key="6">
    <source>
        <dbReference type="ARBA" id="ARBA00038357"/>
    </source>
</evidence>
<dbReference type="GO" id="GO:0006696">
    <property type="term" value="P:ergosterol biosynthetic process"/>
    <property type="evidence" value="ECO:0007669"/>
    <property type="project" value="EnsemblFungi"/>
</dbReference>
<dbReference type="AlphaFoldDB" id="A0A1E4TIN2"/>
<accession>A0A1E4TIN2</accession>
<keyword evidence="9" id="KW-1185">Reference proteome</keyword>
<keyword evidence="5" id="KW-0408">Iron</keyword>
<dbReference type="InterPro" id="IPR050577">
    <property type="entry name" value="MAPR/NEUFC/NENF-like"/>
</dbReference>
<dbReference type="GO" id="GO:0016020">
    <property type="term" value="C:membrane"/>
    <property type="evidence" value="ECO:0007669"/>
    <property type="project" value="TreeGrafter"/>
</dbReference>
<gene>
    <name evidence="8" type="ORF">CANCADRAFT_72563</name>
</gene>
<dbReference type="GO" id="GO:0005783">
    <property type="term" value="C:endoplasmic reticulum"/>
    <property type="evidence" value="ECO:0007669"/>
    <property type="project" value="UniProtKB-SubCell"/>
</dbReference>
<keyword evidence="3" id="KW-0479">Metal-binding</keyword>
<evidence type="ECO:0000313" key="8">
    <source>
        <dbReference type="EMBL" id="ODV91538.1"/>
    </source>
</evidence>
<keyword evidence="4" id="KW-0256">Endoplasmic reticulum</keyword>
<comment type="subcellular location">
    <subcellularLocation>
        <location evidence="1">Endoplasmic reticulum</location>
    </subcellularLocation>
</comment>
<dbReference type="OrthoDB" id="547796at2759"/>
<evidence type="ECO:0000256" key="1">
    <source>
        <dbReference type="ARBA" id="ARBA00004240"/>
    </source>
</evidence>
<name>A0A1E4TIN2_9ASCO</name>
<organism evidence="8 9">
    <name type="scientific">Tortispora caseinolytica NRRL Y-17796</name>
    <dbReference type="NCBI Taxonomy" id="767744"/>
    <lineage>
        <taxon>Eukaryota</taxon>
        <taxon>Fungi</taxon>
        <taxon>Dikarya</taxon>
        <taxon>Ascomycota</taxon>
        <taxon>Saccharomycotina</taxon>
        <taxon>Trigonopsidomycetes</taxon>
        <taxon>Trigonopsidales</taxon>
        <taxon>Trigonopsidaceae</taxon>
        <taxon>Tortispora</taxon>
    </lineage>
</organism>
<evidence type="ECO:0000256" key="4">
    <source>
        <dbReference type="ARBA" id="ARBA00022824"/>
    </source>
</evidence>
<dbReference type="SUPFAM" id="SSF55856">
    <property type="entry name" value="Cytochrome b5-like heme/steroid binding domain"/>
    <property type="match status" value="1"/>
</dbReference>
<dbReference type="Pfam" id="PF00173">
    <property type="entry name" value="Cyt-b5"/>
    <property type="match status" value="1"/>
</dbReference>
<evidence type="ECO:0000256" key="2">
    <source>
        <dbReference type="ARBA" id="ARBA00022617"/>
    </source>
</evidence>
<dbReference type="InterPro" id="IPR001199">
    <property type="entry name" value="Cyt_B5-like_heme/steroid-bd"/>
</dbReference>
<dbReference type="EMBL" id="KV453841">
    <property type="protein sequence ID" value="ODV91538.1"/>
    <property type="molecule type" value="Genomic_DNA"/>
</dbReference>
<feature type="domain" description="Cytochrome b5 heme-binding" evidence="7">
    <location>
        <begin position="47"/>
        <end position="148"/>
    </location>
</feature>
<dbReference type="InterPro" id="IPR036400">
    <property type="entry name" value="Cyt_B5-like_heme/steroid_sf"/>
</dbReference>
<evidence type="ECO:0000256" key="5">
    <source>
        <dbReference type="ARBA" id="ARBA00023004"/>
    </source>
</evidence>
<dbReference type="PANTHER" id="PTHR10281:SF72">
    <property type="entry name" value="NEUDESIN"/>
    <property type="match status" value="1"/>
</dbReference>
<dbReference type="Proteomes" id="UP000095023">
    <property type="component" value="Unassembled WGS sequence"/>
</dbReference>
<dbReference type="GO" id="GO:0046872">
    <property type="term" value="F:metal ion binding"/>
    <property type="evidence" value="ECO:0007669"/>
    <property type="project" value="UniProtKB-KW"/>
</dbReference>
<dbReference type="GO" id="GO:0008047">
    <property type="term" value="F:enzyme activator activity"/>
    <property type="evidence" value="ECO:0007669"/>
    <property type="project" value="EnsemblFungi"/>
</dbReference>
<dbReference type="PANTHER" id="PTHR10281">
    <property type="entry name" value="MEMBRANE-ASSOCIATED PROGESTERONE RECEPTOR COMPONENT-RELATED"/>
    <property type="match status" value="1"/>
</dbReference>
<dbReference type="SMART" id="SM01117">
    <property type="entry name" value="Cyt-b5"/>
    <property type="match status" value="1"/>
</dbReference>
<dbReference type="GO" id="GO:0020037">
    <property type="term" value="F:heme binding"/>
    <property type="evidence" value="ECO:0007669"/>
    <property type="project" value="EnsemblFungi"/>
</dbReference>
<proteinExistence type="inferred from homology"/>
<evidence type="ECO:0000256" key="3">
    <source>
        <dbReference type="ARBA" id="ARBA00022723"/>
    </source>
</evidence>
<reference evidence="9" key="1">
    <citation type="submission" date="2016-02" db="EMBL/GenBank/DDBJ databases">
        <title>Comparative genomics of biotechnologically important yeasts.</title>
        <authorList>
            <consortium name="DOE Joint Genome Institute"/>
            <person name="Riley R."/>
            <person name="Haridas S."/>
            <person name="Wolfe K.H."/>
            <person name="Lopes M.R."/>
            <person name="Hittinger C.T."/>
            <person name="Goker M."/>
            <person name="Salamov A."/>
            <person name="Wisecaver J."/>
            <person name="Long T.M."/>
            <person name="Aerts A.L."/>
            <person name="Barry K."/>
            <person name="Choi C."/>
            <person name="Clum A."/>
            <person name="Coughlan A.Y."/>
            <person name="Deshpande S."/>
            <person name="Douglass A.P."/>
            <person name="Hanson S.J."/>
            <person name="Klenk H.-P."/>
            <person name="Labutti K."/>
            <person name="Lapidus A."/>
            <person name="Lindquist E."/>
            <person name="Lipzen A."/>
            <person name="Meier-Kolthoff J.P."/>
            <person name="Ohm R.A."/>
            <person name="Otillar R.P."/>
            <person name="Pangilinan J."/>
            <person name="Peng Y."/>
            <person name="Rokas A."/>
            <person name="Rosa C.A."/>
            <person name="Scheuner C."/>
            <person name="Sibirny A.A."/>
            <person name="Slot J.C."/>
            <person name="Stielow J.B."/>
            <person name="Sun H."/>
            <person name="Kurtzman C.P."/>
            <person name="Blackwell M."/>
            <person name="Jeffries T.W."/>
            <person name="Grigoriev I.V."/>
        </authorList>
    </citation>
    <scope>NUCLEOTIDE SEQUENCE [LARGE SCALE GENOMIC DNA]</scope>
    <source>
        <strain evidence="9">NRRL Y-17796</strain>
    </source>
</reference>
<sequence length="152" mass="16980">MPSLILLLIGGLVLYILLRNLFSDSRIKAVPARNSDVQKSTIVFEDYTPQTLVKFNGKDHPKILIAVNRKVYDVSKGANFYGPGAPYHNFAGRDASRGLAYNSFDSEVLTDIDKPIDPLDDLSPAERDSLDQWESRLAAKYTLCGRLVEHEP</sequence>
<evidence type="ECO:0000313" key="9">
    <source>
        <dbReference type="Proteomes" id="UP000095023"/>
    </source>
</evidence>
<dbReference type="FunFam" id="3.10.120.10:FF:000003">
    <property type="entry name" value="membrane-associated progesterone receptor component 1"/>
    <property type="match status" value="1"/>
</dbReference>
<keyword evidence="2" id="KW-0349">Heme</keyword>
<comment type="similarity">
    <text evidence="6">Belongs to the cytochrome b5 family. MAPR subfamily.</text>
</comment>
<dbReference type="Gene3D" id="3.10.120.10">
    <property type="entry name" value="Cytochrome b5-like heme/steroid binding domain"/>
    <property type="match status" value="1"/>
</dbReference>